<sequence length="181" mass="20986">MEEQVVRSRRNISARTRLCVALIVFCFGLVCVVQAVNIYLRIENLHVTDERDYLMLQLWNLYNYTTSGWVYFKGSMYHNSSTNQNWDESRKYCQQRGADLIIINNVQEQKFATDTFGQGKWIGLSDLEQEGVWRWVDDSLLNTSGNRPGFRVDGELVEQASSLQSPDHREYHRATSAPPGR</sequence>
<dbReference type="InterPro" id="IPR050828">
    <property type="entry name" value="C-type_lectin/matrix_domain"/>
</dbReference>
<comment type="caution">
    <text evidence="4">The sequence shown here is derived from an EMBL/GenBank/DDBJ whole genome shotgun (WGS) entry which is preliminary data.</text>
</comment>
<dbReference type="AlphaFoldDB" id="A0AAW0NEY0"/>
<evidence type="ECO:0000313" key="4">
    <source>
        <dbReference type="EMBL" id="KAK7891330.1"/>
    </source>
</evidence>
<name>A0AAW0NEY0_9GOBI</name>
<reference evidence="5" key="1">
    <citation type="submission" date="2024-04" db="EMBL/GenBank/DDBJ databases">
        <title>Salinicola lusitanus LLJ914,a marine bacterium isolated from the Okinawa Trough.</title>
        <authorList>
            <person name="Li J."/>
        </authorList>
    </citation>
    <scope>NUCLEOTIDE SEQUENCE [LARGE SCALE GENOMIC DNA]</scope>
</reference>
<comment type="subcellular location">
    <subcellularLocation>
        <location evidence="1">Cell membrane</location>
        <topology evidence="1">Single-pass type II membrane protein</topology>
    </subcellularLocation>
</comment>
<organism evidence="4 5">
    <name type="scientific">Mugilogobius chulae</name>
    <name type="common">yellowstripe goby</name>
    <dbReference type="NCBI Taxonomy" id="88201"/>
    <lineage>
        <taxon>Eukaryota</taxon>
        <taxon>Metazoa</taxon>
        <taxon>Chordata</taxon>
        <taxon>Craniata</taxon>
        <taxon>Vertebrata</taxon>
        <taxon>Euteleostomi</taxon>
        <taxon>Actinopterygii</taxon>
        <taxon>Neopterygii</taxon>
        <taxon>Teleostei</taxon>
        <taxon>Neoteleostei</taxon>
        <taxon>Acanthomorphata</taxon>
        <taxon>Gobiaria</taxon>
        <taxon>Gobiiformes</taxon>
        <taxon>Gobioidei</taxon>
        <taxon>Gobiidae</taxon>
        <taxon>Gobionellinae</taxon>
        <taxon>Mugilogobius</taxon>
    </lineage>
</organism>
<dbReference type="SUPFAM" id="SSF56436">
    <property type="entry name" value="C-type lectin-like"/>
    <property type="match status" value="1"/>
</dbReference>
<keyword evidence="5" id="KW-1185">Reference proteome</keyword>
<dbReference type="InterPro" id="IPR001304">
    <property type="entry name" value="C-type_lectin-like"/>
</dbReference>
<dbReference type="EMBL" id="JBBPFD010000017">
    <property type="protein sequence ID" value="KAK7891330.1"/>
    <property type="molecule type" value="Genomic_DNA"/>
</dbReference>
<dbReference type="PROSITE" id="PS50041">
    <property type="entry name" value="C_TYPE_LECTIN_2"/>
    <property type="match status" value="1"/>
</dbReference>
<proteinExistence type="predicted"/>
<accession>A0AAW0NEY0</accession>
<dbReference type="PANTHER" id="PTHR45710:SF8">
    <property type="entry name" value="RERATING FAMILY MEMBER 4"/>
    <property type="match status" value="1"/>
</dbReference>
<evidence type="ECO:0000259" key="3">
    <source>
        <dbReference type="PROSITE" id="PS50041"/>
    </source>
</evidence>
<dbReference type="InterPro" id="IPR016186">
    <property type="entry name" value="C-type_lectin-like/link_sf"/>
</dbReference>
<dbReference type="SMART" id="SM00034">
    <property type="entry name" value="CLECT"/>
    <property type="match status" value="1"/>
</dbReference>
<evidence type="ECO:0000313" key="5">
    <source>
        <dbReference type="Proteomes" id="UP001460270"/>
    </source>
</evidence>
<dbReference type="Proteomes" id="UP001460270">
    <property type="component" value="Unassembled WGS sequence"/>
</dbReference>
<evidence type="ECO:0000256" key="1">
    <source>
        <dbReference type="ARBA" id="ARBA00004401"/>
    </source>
</evidence>
<gene>
    <name evidence="4" type="ORF">WMY93_023293</name>
</gene>
<dbReference type="GO" id="GO:0005886">
    <property type="term" value="C:plasma membrane"/>
    <property type="evidence" value="ECO:0007669"/>
    <property type="project" value="UniProtKB-SubCell"/>
</dbReference>
<dbReference type="Pfam" id="PF00059">
    <property type="entry name" value="Lectin_C"/>
    <property type="match status" value="1"/>
</dbReference>
<feature type="region of interest" description="Disordered" evidence="2">
    <location>
        <begin position="161"/>
        <end position="181"/>
    </location>
</feature>
<protein>
    <recommendedName>
        <fullName evidence="3">C-type lectin domain-containing protein</fullName>
    </recommendedName>
</protein>
<evidence type="ECO:0000256" key="2">
    <source>
        <dbReference type="SAM" id="MobiDB-lite"/>
    </source>
</evidence>
<dbReference type="InterPro" id="IPR016187">
    <property type="entry name" value="CTDL_fold"/>
</dbReference>
<feature type="domain" description="C-type lectin" evidence="3">
    <location>
        <begin position="72"/>
        <end position="142"/>
    </location>
</feature>
<dbReference type="Gene3D" id="3.10.100.10">
    <property type="entry name" value="Mannose-Binding Protein A, subunit A"/>
    <property type="match status" value="1"/>
</dbReference>
<dbReference type="PANTHER" id="PTHR45710">
    <property type="entry name" value="C-TYPE LECTIN DOMAIN-CONTAINING PROTEIN 180"/>
    <property type="match status" value="1"/>
</dbReference>